<proteinExistence type="inferred from homology"/>
<dbReference type="Pfam" id="PF01925">
    <property type="entry name" value="TauE"/>
    <property type="match status" value="1"/>
</dbReference>
<accession>A0ABU3P0B8</accession>
<sequence>MIVLAILTGVLTGILSGLLGIGGGAIFVVAAVFFLGVPQHAAQAAAIAAMIPTAIVGVVKHHRNRLIDYRYLPYLAAGIILGGMVGAYVANITADIVLRRLFSAFFALMSIQMFWSSFRQGRKAPAKQQDHDKH</sequence>
<comment type="similarity">
    <text evidence="2 6">Belongs to the 4-toluene sulfonate uptake permease (TSUP) (TC 2.A.102) family.</text>
</comment>
<dbReference type="InterPro" id="IPR051598">
    <property type="entry name" value="TSUP/Inactive_protease-like"/>
</dbReference>
<dbReference type="PANTHER" id="PTHR43701">
    <property type="entry name" value="MEMBRANE TRANSPORTER PROTEIN MJ0441-RELATED"/>
    <property type="match status" value="1"/>
</dbReference>
<gene>
    <name evidence="7" type="ORF">Q4T40_14685</name>
</gene>
<evidence type="ECO:0000256" key="3">
    <source>
        <dbReference type="ARBA" id="ARBA00022692"/>
    </source>
</evidence>
<dbReference type="PANTHER" id="PTHR43701:SF2">
    <property type="entry name" value="MEMBRANE TRANSPORTER PROTEIN YJNA-RELATED"/>
    <property type="match status" value="1"/>
</dbReference>
<organism evidence="7 8">
    <name type="scientific">Anaeroselena agilis</name>
    <dbReference type="NCBI Taxonomy" id="3063788"/>
    <lineage>
        <taxon>Bacteria</taxon>
        <taxon>Bacillati</taxon>
        <taxon>Bacillota</taxon>
        <taxon>Negativicutes</taxon>
        <taxon>Acetonemataceae</taxon>
        <taxon>Anaeroselena</taxon>
    </lineage>
</organism>
<evidence type="ECO:0000256" key="2">
    <source>
        <dbReference type="ARBA" id="ARBA00009142"/>
    </source>
</evidence>
<keyword evidence="3 6" id="KW-0812">Transmembrane</keyword>
<evidence type="ECO:0000256" key="6">
    <source>
        <dbReference type="RuleBase" id="RU363041"/>
    </source>
</evidence>
<keyword evidence="4 6" id="KW-1133">Transmembrane helix</keyword>
<evidence type="ECO:0000256" key="5">
    <source>
        <dbReference type="ARBA" id="ARBA00023136"/>
    </source>
</evidence>
<dbReference type="Proteomes" id="UP001254848">
    <property type="component" value="Unassembled WGS sequence"/>
</dbReference>
<feature type="transmembrane region" description="Helical" evidence="6">
    <location>
        <begin position="96"/>
        <end position="115"/>
    </location>
</feature>
<keyword evidence="5 6" id="KW-0472">Membrane</keyword>
<feature type="transmembrane region" description="Helical" evidence="6">
    <location>
        <begin position="7"/>
        <end position="35"/>
    </location>
</feature>
<dbReference type="InterPro" id="IPR002781">
    <property type="entry name" value="TM_pro_TauE-like"/>
</dbReference>
<feature type="transmembrane region" description="Helical" evidence="6">
    <location>
        <begin position="41"/>
        <end position="59"/>
    </location>
</feature>
<comment type="subcellular location">
    <subcellularLocation>
        <location evidence="6">Cell membrane</location>
        <topology evidence="6">Multi-pass membrane protein</topology>
    </subcellularLocation>
    <subcellularLocation>
        <location evidence="1">Membrane</location>
        <topology evidence="1">Multi-pass membrane protein</topology>
    </subcellularLocation>
</comment>
<evidence type="ECO:0000256" key="1">
    <source>
        <dbReference type="ARBA" id="ARBA00004141"/>
    </source>
</evidence>
<feature type="transmembrane region" description="Helical" evidence="6">
    <location>
        <begin position="71"/>
        <end position="90"/>
    </location>
</feature>
<name>A0ABU3P0B8_9FIRM</name>
<reference evidence="7 8" key="1">
    <citation type="submission" date="2023-07" db="EMBL/GenBank/DDBJ databases">
        <title>The novel representative of Negativicutes class, Anaeroselena agilis gen. nov. sp. nov.</title>
        <authorList>
            <person name="Prokofeva M.I."/>
            <person name="Elcheninov A.G."/>
            <person name="Klyukina A."/>
            <person name="Kublanov I.V."/>
            <person name="Frolov E.N."/>
            <person name="Podosokorskaya O.A."/>
        </authorList>
    </citation>
    <scope>NUCLEOTIDE SEQUENCE [LARGE SCALE GENOMIC DNA]</scope>
    <source>
        <strain evidence="7 8">4137-cl</strain>
    </source>
</reference>
<dbReference type="RefSeq" id="WP_413780974.1">
    <property type="nucleotide sequence ID" value="NZ_JAUOZS010000001.1"/>
</dbReference>
<evidence type="ECO:0000313" key="7">
    <source>
        <dbReference type="EMBL" id="MDT8902494.1"/>
    </source>
</evidence>
<comment type="caution">
    <text evidence="7">The sequence shown here is derived from an EMBL/GenBank/DDBJ whole genome shotgun (WGS) entry which is preliminary data.</text>
</comment>
<protein>
    <recommendedName>
        <fullName evidence="6">Probable membrane transporter protein</fullName>
    </recommendedName>
</protein>
<keyword evidence="8" id="KW-1185">Reference proteome</keyword>
<evidence type="ECO:0000256" key="4">
    <source>
        <dbReference type="ARBA" id="ARBA00022989"/>
    </source>
</evidence>
<dbReference type="EMBL" id="JAUOZS010000001">
    <property type="protein sequence ID" value="MDT8902494.1"/>
    <property type="molecule type" value="Genomic_DNA"/>
</dbReference>
<evidence type="ECO:0000313" key="8">
    <source>
        <dbReference type="Proteomes" id="UP001254848"/>
    </source>
</evidence>
<keyword evidence="6" id="KW-1003">Cell membrane</keyword>